<dbReference type="EnsemblPlants" id="PNT63082">
    <property type="protein sequence ID" value="PNT63082"/>
    <property type="gene ID" value="BRADI_4g11216v3"/>
</dbReference>
<dbReference type="OrthoDB" id="709249at2759"/>
<dbReference type="STRING" id="15368.A0A2K2CM29"/>
<organism evidence="2">
    <name type="scientific">Brachypodium distachyon</name>
    <name type="common">Purple false brome</name>
    <name type="synonym">Trachynia distachya</name>
    <dbReference type="NCBI Taxonomy" id="15368"/>
    <lineage>
        <taxon>Eukaryota</taxon>
        <taxon>Viridiplantae</taxon>
        <taxon>Streptophyta</taxon>
        <taxon>Embryophyta</taxon>
        <taxon>Tracheophyta</taxon>
        <taxon>Spermatophyta</taxon>
        <taxon>Magnoliopsida</taxon>
        <taxon>Liliopsida</taxon>
        <taxon>Poales</taxon>
        <taxon>Poaceae</taxon>
        <taxon>BOP clade</taxon>
        <taxon>Pooideae</taxon>
        <taxon>Stipodae</taxon>
        <taxon>Brachypodieae</taxon>
        <taxon>Brachypodium</taxon>
    </lineage>
</organism>
<dbReference type="InParanoid" id="A0A2K2CM29"/>
<dbReference type="PRINTS" id="PR01217">
    <property type="entry name" value="PRICHEXTENSN"/>
</dbReference>
<dbReference type="AlphaFoldDB" id="A0A2K2CM29"/>
<reference evidence="2 3" key="1">
    <citation type="journal article" date="2010" name="Nature">
        <title>Genome sequencing and analysis of the model grass Brachypodium distachyon.</title>
        <authorList>
            <consortium name="International Brachypodium Initiative"/>
        </authorList>
    </citation>
    <scope>NUCLEOTIDE SEQUENCE [LARGE SCALE GENOMIC DNA]</scope>
    <source>
        <strain evidence="2 3">Bd21</strain>
    </source>
</reference>
<protein>
    <submittedName>
        <fullName evidence="2 3">Uncharacterized protein</fullName>
    </submittedName>
</protein>
<evidence type="ECO:0000313" key="2">
    <source>
        <dbReference type="EMBL" id="PNT63082.1"/>
    </source>
</evidence>
<feature type="region of interest" description="Disordered" evidence="1">
    <location>
        <begin position="170"/>
        <end position="228"/>
    </location>
</feature>
<gene>
    <name evidence="2" type="ORF">BRADI_4g11216v3</name>
</gene>
<sequence length="337" mass="34368">MASASSLPLALKAAAIAAIVSMLVLPSLGRCPNSPARAPPPPPSPPPPSPPPPSPPPPAPPASCEECRSECYSTCTAFALKTICNECLSIHIRCDSCKTPLIKKCEAETGCTPAGGCHDCEGAGNANCTDACSAMSCSFCMRGQQKQCISTCETQCSPNCARYPVAPPPPPVPSPPPPPATLAPPLPSPTPPPPTLAPAPPPPSPTPTPPAPLPPTPAPAPPPTTLPPAPAPAPAISCDDCFGSCYERCRATIPEKCSDPCDSVAGSCNSCQSQVFKNCKDQCTGSSCDGSCNAAAENTCRGSACTRRYCDACMFGNDTGCRDTCTKDCNAANCIRD</sequence>
<keyword evidence="4" id="KW-1185">Reference proteome</keyword>
<feature type="compositionally biased region" description="Pro residues" evidence="1">
    <location>
        <begin position="37"/>
        <end position="57"/>
    </location>
</feature>
<dbReference type="EMBL" id="CM000883">
    <property type="protein sequence ID" value="PNT63082.1"/>
    <property type="molecule type" value="Genomic_DNA"/>
</dbReference>
<name>A0A2K2CM29_BRADI</name>
<reference evidence="3" key="3">
    <citation type="submission" date="2018-08" db="UniProtKB">
        <authorList>
            <consortium name="EnsemblPlants"/>
        </authorList>
    </citation>
    <scope>IDENTIFICATION</scope>
    <source>
        <strain evidence="3">cv. Bd21</strain>
    </source>
</reference>
<evidence type="ECO:0000256" key="1">
    <source>
        <dbReference type="SAM" id="MobiDB-lite"/>
    </source>
</evidence>
<evidence type="ECO:0000313" key="4">
    <source>
        <dbReference type="Proteomes" id="UP000008810"/>
    </source>
</evidence>
<feature type="region of interest" description="Disordered" evidence="1">
    <location>
        <begin position="33"/>
        <end position="57"/>
    </location>
</feature>
<evidence type="ECO:0000313" key="3">
    <source>
        <dbReference type="EnsemblPlants" id="PNT63082"/>
    </source>
</evidence>
<reference evidence="2" key="2">
    <citation type="submission" date="2017-06" db="EMBL/GenBank/DDBJ databases">
        <title>WGS assembly of Brachypodium distachyon.</title>
        <authorList>
            <consortium name="The International Brachypodium Initiative"/>
            <person name="Lucas S."/>
            <person name="Harmon-Smith M."/>
            <person name="Lail K."/>
            <person name="Tice H."/>
            <person name="Grimwood J."/>
            <person name="Bruce D."/>
            <person name="Barry K."/>
            <person name="Shu S."/>
            <person name="Lindquist E."/>
            <person name="Wang M."/>
            <person name="Pitluck S."/>
            <person name="Vogel J.P."/>
            <person name="Garvin D.F."/>
            <person name="Mockler T.C."/>
            <person name="Schmutz J."/>
            <person name="Rokhsar D."/>
            <person name="Bevan M.W."/>
        </authorList>
    </citation>
    <scope>NUCLEOTIDE SEQUENCE</scope>
    <source>
        <strain evidence="2">Bd21</strain>
    </source>
</reference>
<dbReference type="Proteomes" id="UP000008810">
    <property type="component" value="Chromosome 4"/>
</dbReference>
<dbReference type="GO" id="GO:0030036">
    <property type="term" value="P:actin cytoskeleton organization"/>
    <property type="evidence" value="ECO:0000318"/>
    <property type="project" value="GO_Central"/>
</dbReference>
<proteinExistence type="predicted"/>
<accession>A0A2K2CM29</accession>
<dbReference type="Gramene" id="PNT63082">
    <property type="protein sequence ID" value="PNT63082"/>
    <property type="gene ID" value="BRADI_4g11216v3"/>
</dbReference>